<feature type="transmembrane region" description="Helical" evidence="1">
    <location>
        <begin position="113"/>
        <end position="146"/>
    </location>
</feature>
<dbReference type="STRING" id="1618573.UT19_C0013G0007"/>
<organism evidence="2 3">
    <name type="scientific">Candidatus Woesebacteria bacterium GW2011_GWB1_39_10b</name>
    <dbReference type="NCBI Taxonomy" id="1618573"/>
    <lineage>
        <taxon>Bacteria</taxon>
        <taxon>Candidatus Woeseibacteriota</taxon>
    </lineage>
</organism>
<feature type="transmembrane region" description="Helical" evidence="1">
    <location>
        <begin position="6"/>
        <end position="25"/>
    </location>
</feature>
<feature type="transmembrane region" description="Helical" evidence="1">
    <location>
        <begin position="37"/>
        <end position="63"/>
    </location>
</feature>
<dbReference type="AlphaFoldDB" id="A0A0G0LN81"/>
<feature type="transmembrane region" description="Helical" evidence="1">
    <location>
        <begin position="69"/>
        <end position="92"/>
    </location>
</feature>
<dbReference type="Proteomes" id="UP000034932">
    <property type="component" value="Unassembled WGS sequence"/>
</dbReference>
<evidence type="ECO:0000256" key="1">
    <source>
        <dbReference type="SAM" id="Phobius"/>
    </source>
</evidence>
<sequence>MEETFTLSDFYLAIPLIYIFLRFVFVYKRTLLRDISFYFSTLGLLYYILIMTTVTRGMFVTIFKILEEIGIEFTSIFGILISLIFILLNYYLEHLAQKSSGKNNSERIKVLAIFYSSILIPALSAFILLLFFLTTYFVSTFMIVMIIRGF</sequence>
<protein>
    <submittedName>
        <fullName evidence="2">Uncharacterized protein</fullName>
    </submittedName>
</protein>
<reference evidence="2 3" key="1">
    <citation type="journal article" date="2015" name="Nature">
        <title>rRNA introns, odd ribosomes, and small enigmatic genomes across a large radiation of phyla.</title>
        <authorList>
            <person name="Brown C.T."/>
            <person name="Hug L.A."/>
            <person name="Thomas B.C."/>
            <person name="Sharon I."/>
            <person name="Castelle C.J."/>
            <person name="Singh A."/>
            <person name="Wilkins M.J."/>
            <person name="Williams K.H."/>
            <person name="Banfield J.F."/>
        </authorList>
    </citation>
    <scope>NUCLEOTIDE SEQUENCE [LARGE SCALE GENOMIC DNA]</scope>
</reference>
<keyword evidence="1" id="KW-0812">Transmembrane</keyword>
<evidence type="ECO:0000313" key="3">
    <source>
        <dbReference type="Proteomes" id="UP000034932"/>
    </source>
</evidence>
<dbReference type="EMBL" id="LBVW01000013">
    <property type="protein sequence ID" value="KKQ93343.1"/>
    <property type="molecule type" value="Genomic_DNA"/>
</dbReference>
<keyword evidence="1" id="KW-1133">Transmembrane helix</keyword>
<proteinExistence type="predicted"/>
<name>A0A0G0LN81_9BACT</name>
<keyword evidence="1" id="KW-0472">Membrane</keyword>
<comment type="caution">
    <text evidence="2">The sequence shown here is derived from an EMBL/GenBank/DDBJ whole genome shotgun (WGS) entry which is preliminary data.</text>
</comment>
<evidence type="ECO:0000313" key="2">
    <source>
        <dbReference type="EMBL" id="KKQ93343.1"/>
    </source>
</evidence>
<accession>A0A0G0LN81</accession>
<gene>
    <name evidence="2" type="ORF">UT19_C0013G0007</name>
</gene>